<dbReference type="InterPro" id="IPR050345">
    <property type="entry name" value="Aliph_Amidase/BUP"/>
</dbReference>
<name>A0A0F4XW56_9PSED</name>
<dbReference type="PANTHER" id="PTHR43674:SF2">
    <property type="entry name" value="BETA-UREIDOPROPIONASE"/>
    <property type="match status" value="1"/>
</dbReference>
<evidence type="ECO:0000256" key="1">
    <source>
        <dbReference type="ARBA" id="ARBA00022801"/>
    </source>
</evidence>
<dbReference type="InterPro" id="IPR003010">
    <property type="entry name" value="C-N_Hydrolase"/>
</dbReference>
<protein>
    <submittedName>
        <fullName evidence="3">Carbon-nitrogen hydrolase</fullName>
    </submittedName>
</protein>
<feature type="domain" description="CN hydrolase" evidence="2">
    <location>
        <begin position="4"/>
        <end position="239"/>
    </location>
</feature>
<keyword evidence="1 3" id="KW-0378">Hydrolase</keyword>
<evidence type="ECO:0000259" key="2">
    <source>
        <dbReference type="PROSITE" id="PS50263"/>
    </source>
</evidence>
<proteinExistence type="predicted"/>
<organism evidence="3 4">
    <name type="scientific">Pseudomonas kilonensis</name>
    <dbReference type="NCBI Taxonomy" id="132476"/>
    <lineage>
        <taxon>Bacteria</taxon>
        <taxon>Pseudomonadati</taxon>
        <taxon>Pseudomonadota</taxon>
        <taxon>Gammaproteobacteria</taxon>
        <taxon>Pseudomonadales</taxon>
        <taxon>Pseudomonadaceae</taxon>
        <taxon>Pseudomonas</taxon>
    </lineage>
</organism>
<dbReference type="GO" id="GO:0050126">
    <property type="term" value="F:N-carbamoylputrescine amidase activity"/>
    <property type="evidence" value="ECO:0007669"/>
    <property type="project" value="TreeGrafter"/>
</dbReference>
<dbReference type="SUPFAM" id="SSF56317">
    <property type="entry name" value="Carbon-nitrogen hydrolase"/>
    <property type="match status" value="1"/>
</dbReference>
<dbReference type="EMBL" id="JZXC01000001">
    <property type="protein sequence ID" value="KKA10071.1"/>
    <property type="molecule type" value="Genomic_DNA"/>
</dbReference>
<dbReference type="CDD" id="cd07197">
    <property type="entry name" value="nitrilase"/>
    <property type="match status" value="1"/>
</dbReference>
<dbReference type="InterPro" id="IPR036526">
    <property type="entry name" value="C-N_Hydrolase_sf"/>
</dbReference>
<evidence type="ECO:0000313" key="4">
    <source>
        <dbReference type="Proteomes" id="UP000033662"/>
    </source>
</evidence>
<dbReference type="Proteomes" id="UP000033662">
    <property type="component" value="Unassembled WGS sequence"/>
</dbReference>
<dbReference type="OrthoDB" id="9760188at2"/>
<gene>
    <name evidence="3" type="ORF">VP02_01665</name>
</gene>
<comment type="caution">
    <text evidence="3">The sequence shown here is derived from an EMBL/GenBank/DDBJ whole genome shotgun (WGS) entry which is preliminary data.</text>
</comment>
<dbReference type="GO" id="GO:0033388">
    <property type="term" value="P:putrescine biosynthetic process from arginine"/>
    <property type="evidence" value="ECO:0007669"/>
    <property type="project" value="TreeGrafter"/>
</dbReference>
<accession>A0A0F4XW56</accession>
<reference evidence="3 4" key="1">
    <citation type="submission" date="2015-03" db="EMBL/GenBank/DDBJ databases">
        <title>Pseudomonas fluorescens 1855-344 Genome sequencing and assembly.</title>
        <authorList>
            <person name="Eng W.W.H."/>
            <person name="Gan H.M."/>
            <person name="Savka M.A."/>
        </authorList>
    </citation>
    <scope>NUCLEOTIDE SEQUENCE [LARGE SCALE GENOMIC DNA]</scope>
    <source>
        <strain evidence="3 4">1855-344</strain>
    </source>
</reference>
<dbReference type="AlphaFoldDB" id="A0A0F4XW56"/>
<dbReference type="PANTHER" id="PTHR43674">
    <property type="entry name" value="NITRILASE C965.09-RELATED"/>
    <property type="match status" value="1"/>
</dbReference>
<dbReference type="PROSITE" id="PS50263">
    <property type="entry name" value="CN_HYDROLASE"/>
    <property type="match status" value="1"/>
</dbReference>
<sequence length="253" mass="25712">MTAPAFAAAQSISIAGDVRANLVRHQHFMQAAAEQGVQLLVFPELSLTGYERGLAADLAILPEDVVLQPLRDLARELGLTAVVGMPIRLSADAPVLIGALVLGADGSLGVYSKQHLHPGEEVAFAPGHGGSMLALGQDRIALAVCADFSHASHAAAAAGQGATLYAAGVLITEGGYVPDTALLQGYARQHAMTVLMANHGGATGGWESAGRSAIWGPDGALLVAAPGTGELLVIARRDANGWAGQVVPVATPV</sequence>
<dbReference type="Gene3D" id="3.60.110.10">
    <property type="entry name" value="Carbon-nitrogen hydrolase"/>
    <property type="match status" value="1"/>
</dbReference>
<dbReference type="Pfam" id="PF00795">
    <property type="entry name" value="CN_hydrolase"/>
    <property type="match status" value="1"/>
</dbReference>
<dbReference type="PATRIC" id="fig|132476.4.peg.363"/>
<evidence type="ECO:0000313" key="3">
    <source>
        <dbReference type="EMBL" id="KKA10071.1"/>
    </source>
</evidence>